<reference evidence="3" key="1">
    <citation type="journal article" date="2014" name="Science">
        <title>Ancient hybridizations among the ancestral genomes of bread wheat.</title>
        <authorList>
            <consortium name="International Wheat Genome Sequencing Consortium,"/>
            <person name="Marcussen T."/>
            <person name="Sandve S.R."/>
            <person name="Heier L."/>
            <person name="Spannagl M."/>
            <person name="Pfeifer M."/>
            <person name="Jakobsen K.S."/>
            <person name="Wulff B.B."/>
            <person name="Steuernagel B."/>
            <person name="Mayer K.F."/>
            <person name="Olsen O.A."/>
        </authorList>
    </citation>
    <scope>NUCLEOTIDE SEQUENCE [LARGE SCALE GENOMIC DNA]</scope>
    <source>
        <strain evidence="3">cv. AL8/78</strain>
    </source>
</reference>
<name>A0A452ZUW8_AEGTS</name>
<dbReference type="Gramene" id="AET1Gv20926400.1">
    <property type="protein sequence ID" value="AET1Gv20926400.1"/>
    <property type="gene ID" value="AET1Gv20926400"/>
</dbReference>
<reference evidence="2" key="5">
    <citation type="journal article" date="2021" name="G3 (Bethesda)">
        <title>Aegilops tauschii genome assembly Aet v5.0 features greater sequence contiguity and improved annotation.</title>
        <authorList>
            <person name="Wang L."/>
            <person name="Zhu T."/>
            <person name="Rodriguez J.C."/>
            <person name="Deal K.R."/>
            <person name="Dubcovsky J."/>
            <person name="McGuire P.E."/>
            <person name="Lux T."/>
            <person name="Spannagl M."/>
            <person name="Mayer K.F.X."/>
            <person name="Baldrich P."/>
            <person name="Meyers B.C."/>
            <person name="Huo N."/>
            <person name="Gu Y.Q."/>
            <person name="Zhou H."/>
            <person name="Devos K.M."/>
            <person name="Bennetzen J.L."/>
            <person name="Unver T."/>
            <person name="Budak H."/>
            <person name="Gulick P.J."/>
            <person name="Galiba G."/>
            <person name="Kalapos B."/>
            <person name="Nelson D.R."/>
            <person name="Li P."/>
            <person name="You F.M."/>
            <person name="Luo M.C."/>
            <person name="Dvorak J."/>
        </authorList>
    </citation>
    <scope>NUCLEOTIDE SEQUENCE [LARGE SCALE GENOMIC DNA]</scope>
    <source>
        <strain evidence="2">cv. AL8/78</strain>
    </source>
</reference>
<evidence type="ECO:0000259" key="1">
    <source>
        <dbReference type="Pfam" id="PF13966"/>
    </source>
</evidence>
<organism evidence="2 3">
    <name type="scientific">Aegilops tauschii subsp. strangulata</name>
    <name type="common">Goatgrass</name>
    <dbReference type="NCBI Taxonomy" id="200361"/>
    <lineage>
        <taxon>Eukaryota</taxon>
        <taxon>Viridiplantae</taxon>
        <taxon>Streptophyta</taxon>
        <taxon>Embryophyta</taxon>
        <taxon>Tracheophyta</taxon>
        <taxon>Spermatophyta</taxon>
        <taxon>Magnoliopsida</taxon>
        <taxon>Liliopsida</taxon>
        <taxon>Poales</taxon>
        <taxon>Poaceae</taxon>
        <taxon>BOP clade</taxon>
        <taxon>Pooideae</taxon>
        <taxon>Triticodae</taxon>
        <taxon>Triticeae</taxon>
        <taxon>Triticinae</taxon>
        <taxon>Aegilops</taxon>
    </lineage>
</organism>
<reference evidence="2" key="4">
    <citation type="submission" date="2019-03" db="UniProtKB">
        <authorList>
            <consortium name="EnsemblPlants"/>
        </authorList>
    </citation>
    <scope>IDENTIFICATION</scope>
</reference>
<reference evidence="3" key="2">
    <citation type="journal article" date="2017" name="Nat. Plants">
        <title>The Aegilops tauschii genome reveals multiple impacts of transposons.</title>
        <authorList>
            <person name="Zhao G."/>
            <person name="Zou C."/>
            <person name="Li K."/>
            <person name="Wang K."/>
            <person name="Li T."/>
            <person name="Gao L."/>
            <person name="Zhang X."/>
            <person name="Wang H."/>
            <person name="Yang Z."/>
            <person name="Liu X."/>
            <person name="Jiang W."/>
            <person name="Mao L."/>
            <person name="Kong X."/>
            <person name="Jiao Y."/>
            <person name="Jia J."/>
        </authorList>
    </citation>
    <scope>NUCLEOTIDE SEQUENCE [LARGE SCALE GENOMIC DNA]</scope>
    <source>
        <strain evidence="3">cv. AL8/78</strain>
    </source>
</reference>
<keyword evidence="3" id="KW-1185">Reference proteome</keyword>
<dbReference type="Pfam" id="PF13966">
    <property type="entry name" value="zf-RVT"/>
    <property type="match status" value="1"/>
</dbReference>
<reference evidence="2" key="3">
    <citation type="journal article" date="2017" name="Nature">
        <title>Genome sequence of the progenitor of the wheat D genome Aegilops tauschii.</title>
        <authorList>
            <person name="Luo M.C."/>
            <person name="Gu Y.Q."/>
            <person name="Puiu D."/>
            <person name="Wang H."/>
            <person name="Twardziok S.O."/>
            <person name="Deal K.R."/>
            <person name="Huo N."/>
            <person name="Zhu T."/>
            <person name="Wang L."/>
            <person name="Wang Y."/>
            <person name="McGuire P.E."/>
            <person name="Liu S."/>
            <person name="Long H."/>
            <person name="Ramasamy R.K."/>
            <person name="Rodriguez J.C."/>
            <person name="Van S.L."/>
            <person name="Yuan L."/>
            <person name="Wang Z."/>
            <person name="Xia Z."/>
            <person name="Xiao L."/>
            <person name="Anderson O.D."/>
            <person name="Ouyang S."/>
            <person name="Liang Y."/>
            <person name="Zimin A.V."/>
            <person name="Pertea G."/>
            <person name="Qi P."/>
            <person name="Bennetzen J.L."/>
            <person name="Dai X."/>
            <person name="Dawson M.W."/>
            <person name="Muller H.G."/>
            <person name="Kugler K."/>
            <person name="Rivarola-Duarte L."/>
            <person name="Spannagl M."/>
            <person name="Mayer K.F.X."/>
            <person name="Lu F.H."/>
            <person name="Bevan M.W."/>
            <person name="Leroy P."/>
            <person name="Li P."/>
            <person name="You F.M."/>
            <person name="Sun Q."/>
            <person name="Liu Z."/>
            <person name="Lyons E."/>
            <person name="Wicker T."/>
            <person name="Salzberg S.L."/>
            <person name="Devos K.M."/>
            <person name="Dvorak J."/>
        </authorList>
    </citation>
    <scope>NUCLEOTIDE SEQUENCE [LARGE SCALE GENOMIC DNA]</scope>
    <source>
        <strain evidence="2">cv. AL8/78</strain>
    </source>
</reference>
<dbReference type="InterPro" id="IPR026960">
    <property type="entry name" value="RVT-Znf"/>
</dbReference>
<protein>
    <recommendedName>
        <fullName evidence="1">Reverse transcriptase zinc-binding domain-containing protein</fullName>
    </recommendedName>
</protein>
<evidence type="ECO:0000313" key="2">
    <source>
        <dbReference type="EnsemblPlants" id="AET1Gv20926400.1"/>
    </source>
</evidence>
<dbReference type="Proteomes" id="UP000015105">
    <property type="component" value="Chromosome 1D"/>
</dbReference>
<proteinExistence type="predicted"/>
<accession>A0A452ZUW8</accession>
<dbReference type="STRING" id="200361.A0A452ZUW8"/>
<dbReference type="AlphaFoldDB" id="A0A452ZUW8"/>
<evidence type="ECO:0000313" key="3">
    <source>
        <dbReference type="Proteomes" id="UP000015105"/>
    </source>
</evidence>
<feature type="domain" description="Reverse transcriptase zinc-binding" evidence="1">
    <location>
        <begin position="68"/>
        <end position="171"/>
    </location>
</feature>
<sequence>SRTVNTPRGNNLLERVSDLINPATGRWDVQLVRDTFWADDACLILQIPLREGVHDFIAWQFDSKGAHSVKSAYKLYEVKRQKKNGGQGMSNHAPGNLDSCKDDSWKRIWKLPCPRNVQMFTWRVKHESLALLTNMHKRGLKVESTRCLFCGRADEDGAHLFIKCKAVKEGWRELALEGERIKL</sequence>
<dbReference type="EnsemblPlants" id="AET1Gv20926400.1">
    <property type="protein sequence ID" value="AET1Gv20926400.1"/>
    <property type="gene ID" value="AET1Gv20926400"/>
</dbReference>